<feature type="domain" description="Orotidine 5'-phosphate decarboxylase" evidence="13">
    <location>
        <begin position="4"/>
        <end position="229"/>
    </location>
</feature>
<dbReference type="NCBIfam" id="TIGR01740">
    <property type="entry name" value="pyrF"/>
    <property type="match status" value="1"/>
</dbReference>
<dbReference type="EC" id="4.1.1.23" evidence="9"/>
<dbReference type="InterPro" id="IPR018089">
    <property type="entry name" value="OMPdecase_AS"/>
</dbReference>
<evidence type="ECO:0000313" key="15">
    <source>
        <dbReference type="Proteomes" id="UP000628775"/>
    </source>
</evidence>
<comment type="pathway">
    <text evidence="2 9 12">Pyrimidine metabolism; UMP biosynthesis via de novo pathway; UMP from orotate: step 2/2.</text>
</comment>
<keyword evidence="6 9" id="KW-0456">Lyase</keyword>
<evidence type="ECO:0000256" key="2">
    <source>
        <dbReference type="ARBA" id="ARBA00004861"/>
    </source>
</evidence>
<keyword evidence="5 9" id="KW-0665">Pyrimidine biosynthesis</keyword>
<dbReference type="RefSeq" id="WP_188693104.1">
    <property type="nucleotide sequence ID" value="NZ_BMIR01000008.1"/>
</dbReference>
<dbReference type="InterPro" id="IPR013785">
    <property type="entry name" value="Aldolase_TIM"/>
</dbReference>
<feature type="active site" description="For OMPdecase activity" evidence="10">
    <location>
        <position position="64"/>
    </location>
</feature>
<dbReference type="CDD" id="cd04725">
    <property type="entry name" value="OMP_decarboxylase_like"/>
    <property type="match status" value="1"/>
</dbReference>
<feature type="active site" description="For OMPdecase activity" evidence="10">
    <location>
        <position position="61"/>
    </location>
</feature>
<feature type="active site" description="Proton donor" evidence="9">
    <location>
        <position position="61"/>
    </location>
</feature>
<evidence type="ECO:0000256" key="1">
    <source>
        <dbReference type="ARBA" id="ARBA00002356"/>
    </source>
</evidence>
<evidence type="ECO:0000256" key="12">
    <source>
        <dbReference type="RuleBase" id="RU000512"/>
    </source>
</evidence>
<reference evidence="14" key="1">
    <citation type="journal article" date="2014" name="Int. J. Syst. Evol. Microbiol.">
        <title>Complete genome sequence of Corynebacterium casei LMG S-19264T (=DSM 44701T), isolated from a smear-ripened cheese.</title>
        <authorList>
            <consortium name="US DOE Joint Genome Institute (JGI-PGF)"/>
            <person name="Walter F."/>
            <person name="Albersmeier A."/>
            <person name="Kalinowski J."/>
            <person name="Ruckert C."/>
        </authorList>
    </citation>
    <scope>NUCLEOTIDE SEQUENCE</scope>
    <source>
        <strain evidence="14">CGMCC 1.15371</strain>
    </source>
</reference>
<protein>
    <recommendedName>
        <fullName evidence="9">Orotidine 5'-phosphate decarboxylase</fullName>
        <ecNumber evidence="9">4.1.1.23</ecNumber>
    </recommendedName>
    <alternativeName>
        <fullName evidence="9">OMP decarboxylase</fullName>
        <shortName evidence="9">OMPDCase</shortName>
        <shortName evidence="9">OMPdecase</shortName>
    </alternativeName>
</protein>
<name>A0A8J2VW58_9BACL</name>
<dbReference type="InterPro" id="IPR001754">
    <property type="entry name" value="OMPdeCOase_dom"/>
</dbReference>
<dbReference type="GO" id="GO:0044205">
    <property type="term" value="P:'de novo' UMP biosynthetic process"/>
    <property type="evidence" value="ECO:0007669"/>
    <property type="project" value="UniProtKB-UniRule"/>
</dbReference>
<evidence type="ECO:0000256" key="8">
    <source>
        <dbReference type="ARBA" id="ARBA00061012"/>
    </source>
</evidence>
<feature type="binding site" evidence="9 11">
    <location>
        <position position="184"/>
    </location>
    <ligand>
        <name>substrate</name>
    </ligand>
</feature>
<feature type="binding site" evidence="9 11">
    <location>
        <position position="213"/>
    </location>
    <ligand>
        <name>substrate</name>
    </ligand>
</feature>
<organism evidence="14 15">
    <name type="scientific">Pullulanibacillus camelliae</name>
    <dbReference type="NCBI Taxonomy" id="1707096"/>
    <lineage>
        <taxon>Bacteria</taxon>
        <taxon>Bacillati</taxon>
        <taxon>Bacillota</taxon>
        <taxon>Bacilli</taxon>
        <taxon>Bacillales</taxon>
        <taxon>Sporolactobacillaceae</taxon>
        <taxon>Pullulanibacillus</taxon>
    </lineage>
</organism>
<dbReference type="UniPathway" id="UPA00070">
    <property type="reaction ID" value="UER00120"/>
</dbReference>
<dbReference type="PROSITE" id="PS00156">
    <property type="entry name" value="OMPDECASE"/>
    <property type="match status" value="1"/>
</dbReference>
<dbReference type="PANTHER" id="PTHR32119">
    <property type="entry name" value="OROTIDINE 5'-PHOSPHATE DECARBOXYLASE"/>
    <property type="match status" value="1"/>
</dbReference>
<evidence type="ECO:0000259" key="13">
    <source>
        <dbReference type="SMART" id="SM00934"/>
    </source>
</evidence>
<evidence type="ECO:0000256" key="7">
    <source>
        <dbReference type="ARBA" id="ARBA00049157"/>
    </source>
</evidence>
<feature type="binding site" evidence="9 11">
    <location>
        <position position="10"/>
    </location>
    <ligand>
        <name>substrate</name>
    </ligand>
</feature>
<dbReference type="GO" id="GO:0005829">
    <property type="term" value="C:cytosol"/>
    <property type="evidence" value="ECO:0007669"/>
    <property type="project" value="TreeGrafter"/>
</dbReference>
<sequence length="240" mass="26367">MGHSVIVALDVSTTEELQSLLNPLKKAQPYVKIGMELYYQHGPELVRQLKADGFRIFLDLKLHDIPSTVYKAMRGLAKLHVDMVNVHAAGGKDMMCAAIQGLEEGMAPGASRPLCLAVTQLTSTDQQMLEKELHIKMPMEQVVNAYGLLAYRSGCDGVVCSPQEARAIKHVTSQQFVTVTPGIRLAGDAKNDQKRVATPQEARQLGSDFIVVGRSITQAEDPFAAYERVLNEWSEAYVNA</sequence>
<feature type="binding site" evidence="9 11">
    <location>
        <position position="122"/>
    </location>
    <ligand>
        <name>substrate</name>
    </ligand>
</feature>
<keyword evidence="4 9" id="KW-0210">Decarboxylase</keyword>
<dbReference type="GO" id="GO:0004590">
    <property type="term" value="F:orotidine-5'-phosphate decarboxylase activity"/>
    <property type="evidence" value="ECO:0007669"/>
    <property type="project" value="UniProtKB-UniRule"/>
</dbReference>
<accession>A0A8J2VW58</accession>
<dbReference type="AlphaFoldDB" id="A0A8J2VW58"/>
<evidence type="ECO:0000256" key="10">
    <source>
        <dbReference type="PIRSR" id="PIRSR614732-1"/>
    </source>
</evidence>
<dbReference type="GO" id="GO:0006207">
    <property type="term" value="P:'de novo' pyrimidine nucleobase biosynthetic process"/>
    <property type="evidence" value="ECO:0007669"/>
    <property type="project" value="InterPro"/>
</dbReference>
<dbReference type="NCBIfam" id="NF001273">
    <property type="entry name" value="PRK00230.1"/>
    <property type="match status" value="1"/>
</dbReference>
<evidence type="ECO:0000256" key="5">
    <source>
        <dbReference type="ARBA" id="ARBA00022975"/>
    </source>
</evidence>
<comment type="similarity">
    <text evidence="8 9">Belongs to the OMP decarboxylase family. Type 1 subfamily.</text>
</comment>
<evidence type="ECO:0000256" key="9">
    <source>
        <dbReference type="HAMAP-Rule" id="MF_01200"/>
    </source>
</evidence>
<comment type="subunit">
    <text evidence="3 9">Homodimer.</text>
</comment>
<evidence type="ECO:0000256" key="4">
    <source>
        <dbReference type="ARBA" id="ARBA00022793"/>
    </source>
</evidence>
<dbReference type="SUPFAM" id="SSF51366">
    <property type="entry name" value="Ribulose-phoshate binding barrel"/>
    <property type="match status" value="1"/>
</dbReference>
<dbReference type="Proteomes" id="UP000628775">
    <property type="component" value="Unassembled WGS sequence"/>
</dbReference>
<feature type="active site" description="For OMPdecase activity" evidence="10">
    <location>
        <position position="59"/>
    </location>
</feature>
<feature type="binding site" evidence="9">
    <location>
        <begin position="59"/>
        <end position="68"/>
    </location>
    <ligand>
        <name>substrate</name>
    </ligand>
</feature>
<comment type="catalytic activity">
    <reaction evidence="7 9 12">
        <text>orotidine 5'-phosphate + H(+) = UMP + CO2</text>
        <dbReference type="Rhea" id="RHEA:11596"/>
        <dbReference type="ChEBI" id="CHEBI:15378"/>
        <dbReference type="ChEBI" id="CHEBI:16526"/>
        <dbReference type="ChEBI" id="CHEBI:57538"/>
        <dbReference type="ChEBI" id="CHEBI:57865"/>
        <dbReference type="EC" id="4.1.1.23"/>
    </reaction>
</comment>
<dbReference type="FunFam" id="3.20.20.70:FF:000015">
    <property type="entry name" value="Orotidine 5'-phosphate decarboxylase"/>
    <property type="match status" value="1"/>
</dbReference>
<dbReference type="PANTHER" id="PTHR32119:SF2">
    <property type="entry name" value="OROTIDINE 5'-PHOSPHATE DECARBOXYLASE"/>
    <property type="match status" value="1"/>
</dbReference>
<comment type="caution">
    <text evidence="14">The sequence shown here is derived from an EMBL/GenBank/DDBJ whole genome shotgun (WGS) entry which is preliminary data.</text>
</comment>
<dbReference type="InterPro" id="IPR014732">
    <property type="entry name" value="OMPdecase"/>
</dbReference>
<dbReference type="EMBL" id="BMIR01000008">
    <property type="protein sequence ID" value="GGE41578.1"/>
    <property type="molecule type" value="Genomic_DNA"/>
</dbReference>
<feature type="binding site" evidence="9 11">
    <location>
        <position position="214"/>
    </location>
    <ligand>
        <name>substrate</name>
    </ligand>
</feature>
<reference evidence="14" key="2">
    <citation type="submission" date="2020-09" db="EMBL/GenBank/DDBJ databases">
        <authorList>
            <person name="Sun Q."/>
            <person name="Zhou Y."/>
        </authorList>
    </citation>
    <scope>NUCLEOTIDE SEQUENCE</scope>
    <source>
        <strain evidence="14">CGMCC 1.15371</strain>
    </source>
</reference>
<dbReference type="Pfam" id="PF00215">
    <property type="entry name" value="OMPdecase"/>
    <property type="match status" value="1"/>
</dbReference>
<evidence type="ECO:0000256" key="3">
    <source>
        <dbReference type="ARBA" id="ARBA00011738"/>
    </source>
</evidence>
<dbReference type="Gene3D" id="3.20.20.70">
    <property type="entry name" value="Aldolase class I"/>
    <property type="match status" value="1"/>
</dbReference>
<dbReference type="HAMAP" id="MF_01200_B">
    <property type="entry name" value="OMPdecase_type1_B"/>
    <property type="match status" value="1"/>
</dbReference>
<keyword evidence="15" id="KW-1185">Reference proteome</keyword>
<dbReference type="InterPro" id="IPR011060">
    <property type="entry name" value="RibuloseP-bd_barrel"/>
</dbReference>
<dbReference type="SMART" id="SM00934">
    <property type="entry name" value="OMPdecase"/>
    <property type="match status" value="1"/>
</dbReference>
<evidence type="ECO:0000256" key="6">
    <source>
        <dbReference type="ARBA" id="ARBA00023239"/>
    </source>
</evidence>
<evidence type="ECO:0000313" key="14">
    <source>
        <dbReference type="EMBL" id="GGE41578.1"/>
    </source>
</evidence>
<dbReference type="InterPro" id="IPR047596">
    <property type="entry name" value="OMPdecase_bac"/>
</dbReference>
<gene>
    <name evidence="9 14" type="primary">pyrF</name>
    <name evidence="14" type="ORF">GCM10011391_20420</name>
</gene>
<proteinExistence type="inferred from homology"/>
<evidence type="ECO:0000256" key="11">
    <source>
        <dbReference type="PIRSR" id="PIRSR614732-2"/>
    </source>
</evidence>
<feature type="binding site" evidence="9 11">
    <location>
        <position position="193"/>
    </location>
    <ligand>
        <name>substrate</name>
    </ligand>
</feature>
<feature type="binding site" evidence="9 11">
    <location>
        <position position="32"/>
    </location>
    <ligand>
        <name>substrate</name>
    </ligand>
</feature>
<comment type="function">
    <text evidence="1 9">Catalyzes the decarboxylation of orotidine 5'-monophosphate (OMP) to uridine 5'-monophosphate (UMP).</text>
</comment>